<sequence length="90" mass="10343">MMGFTYWRTCSFFVLFFFFFSFSLRTCCMLNSVINIGSFSWSTFRNTRIASSRKLWKPLHCVISSKCSLSSCAAFSLNSSFELVSASMFT</sequence>
<reference evidence="1" key="1">
    <citation type="submission" date="2018-01" db="EMBL/GenBank/DDBJ databases">
        <title>An insight into the sialome of Amazonian anophelines.</title>
        <authorList>
            <person name="Ribeiro J.M."/>
            <person name="Scarpassa V."/>
            <person name="Calvo E."/>
        </authorList>
    </citation>
    <scope>NUCLEOTIDE SEQUENCE</scope>
</reference>
<accession>A0A2M4D6L2</accession>
<dbReference type="AlphaFoldDB" id="A0A2M4D6L2"/>
<protein>
    <submittedName>
        <fullName evidence="1">Putative secreted protein</fullName>
    </submittedName>
</protein>
<evidence type="ECO:0000313" key="1">
    <source>
        <dbReference type="EMBL" id="MBW73205.1"/>
    </source>
</evidence>
<organism evidence="1">
    <name type="scientific">Anopheles darlingi</name>
    <name type="common">Mosquito</name>
    <dbReference type="NCBI Taxonomy" id="43151"/>
    <lineage>
        <taxon>Eukaryota</taxon>
        <taxon>Metazoa</taxon>
        <taxon>Ecdysozoa</taxon>
        <taxon>Arthropoda</taxon>
        <taxon>Hexapoda</taxon>
        <taxon>Insecta</taxon>
        <taxon>Pterygota</taxon>
        <taxon>Neoptera</taxon>
        <taxon>Endopterygota</taxon>
        <taxon>Diptera</taxon>
        <taxon>Nematocera</taxon>
        <taxon>Culicoidea</taxon>
        <taxon>Culicidae</taxon>
        <taxon>Anophelinae</taxon>
        <taxon>Anopheles</taxon>
    </lineage>
</organism>
<dbReference type="EMBL" id="GGFL01009027">
    <property type="protein sequence ID" value="MBW73205.1"/>
    <property type="molecule type" value="Transcribed_RNA"/>
</dbReference>
<proteinExistence type="predicted"/>
<name>A0A2M4D6L2_ANODA</name>